<evidence type="ECO:0000313" key="2">
    <source>
        <dbReference type="EMBL" id="ODG90544.1"/>
    </source>
</evidence>
<dbReference type="EMBL" id="MDKC01000034">
    <property type="protein sequence ID" value="ODG90544.1"/>
    <property type="molecule type" value="Genomic_DNA"/>
</dbReference>
<feature type="transmembrane region" description="Helical" evidence="1">
    <location>
        <begin position="218"/>
        <end position="239"/>
    </location>
</feature>
<feature type="transmembrane region" description="Helical" evidence="1">
    <location>
        <begin position="187"/>
        <end position="206"/>
    </location>
</feature>
<feature type="transmembrane region" description="Helical" evidence="1">
    <location>
        <begin position="119"/>
        <end position="143"/>
    </location>
</feature>
<keyword evidence="1" id="KW-0812">Transmembrane</keyword>
<keyword evidence="1" id="KW-0472">Membrane</keyword>
<evidence type="ECO:0000313" key="3">
    <source>
        <dbReference type="Proteomes" id="UP000094580"/>
    </source>
</evidence>
<gene>
    <name evidence="2" type="ORF">BED47_11775</name>
</gene>
<accession>A0ABX2ZMI4</accession>
<evidence type="ECO:0000256" key="1">
    <source>
        <dbReference type="SAM" id="Phobius"/>
    </source>
</evidence>
<name>A0ABX2ZMI4_9BACI</name>
<feature type="transmembrane region" description="Helical" evidence="1">
    <location>
        <begin position="77"/>
        <end position="98"/>
    </location>
</feature>
<feature type="transmembrane region" description="Helical" evidence="1">
    <location>
        <begin position="16"/>
        <end position="37"/>
    </location>
</feature>
<proteinExistence type="predicted"/>
<feature type="transmembrane region" description="Helical" evidence="1">
    <location>
        <begin position="251"/>
        <end position="274"/>
    </location>
</feature>
<keyword evidence="1" id="KW-1133">Transmembrane helix</keyword>
<organism evidence="2 3">
    <name type="scientific">Gottfriedia luciferensis</name>
    <dbReference type="NCBI Taxonomy" id="178774"/>
    <lineage>
        <taxon>Bacteria</taxon>
        <taxon>Bacillati</taxon>
        <taxon>Bacillota</taxon>
        <taxon>Bacilli</taxon>
        <taxon>Bacillales</taxon>
        <taxon>Bacillaceae</taxon>
        <taxon>Gottfriedia</taxon>
    </lineage>
</organism>
<protein>
    <recommendedName>
        <fullName evidence="4">ABC transporter permease</fullName>
    </recommendedName>
</protein>
<sequence length="280" mass="32221">MNRYLKLVNFEVNRFFKLYIGLLIVVAISQFVSLFVVKSSYMSQANEANYASSLKATEEFITSNGLLNFNHVANHPLFIGPIVISVALMMFYVFIIWYRDYFGKNTFIYRLFMLPTSRMTIYFAKATTILIMVLSLLAFQLILLPIEINVFQQIVPGELLGKMNTVDLVMGPNIFQMILPSNFVDFIFRYLIGIGLVFTLFTFILLERSYRWKGILFGILYAMAIVVLILIPEIIQSYVFGNDFSFYPSEVIYMEIGLIAIIITGSILFSKYLLKNKVSV</sequence>
<evidence type="ECO:0008006" key="4">
    <source>
        <dbReference type="Google" id="ProtNLM"/>
    </source>
</evidence>
<reference evidence="2 3" key="1">
    <citation type="submission" date="2016-07" db="EMBL/GenBank/DDBJ databases">
        <authorList>
            <person name="Townsley L."/>
            <person name="Shank E.A."/>
        </authorList>
    </citation>
    <scope>NUCLEOTIDE SEQUENCE [LARGE SCALE GENOMIC DNA]</scope>
    <source>
        <strain evidence="2 3">CH01</strain>
    </source>
</reference>
<dbReference type="Proteomes" id="UP000094580">
    <property type="component" value="Unassembled WGS sequence"/>
</dbReference>
<comment type="caution">
    <text evidence="2">The sequence shown here is derived from an EMBL/GenBank/DDBJ whole genome shotgun (WGS) entry which is preliminary data.</text>
</comment>
<dbReference type="RefSeq" id="WP_069034933.1">
    <property type="nucleotide sequence ID" value="NZ_MDKC01000034.1"/>
</dbReference>
<keyword evidence="3" id="KW-1185">Reference proteome</keyword>